<evidence type="ECO:0000313" key="2">
    <source>
        <dbReference type="Proteomes" id="UP000188937"/>
    </source>
</evidence>
<reference evidence="1 2" key="1">
    <citation type="submission" date="2016-03" db="EMBL/GenBank/DDBJ databases">
        <title>Acetic acid bacteria sequencing.</title>
        <authorList>
            <person name="Brandt J."/>
            <person name="Jakob F."/>
            <person name="Vogel R.F."/>
        </authorList>
    </citation>
    <scope>NUCLEOTIDE SEQUENCE [LARGE SCALE GENOMIC DNA]</scope>
    <source>
        <strain evidence="1 2">TMW2.1153</strain>
    </source>
</reference>
<dbReference type="EMBL" id="CP014692">
    <property type="protein sequence ID" value="AQS83507.1"/>
    <property type="molecule type" value="Genomic_DNA"/>
</dbReference>
<organism evidence="1 2">
    <name type="scientific">Acetobacter aceti</name>
    <dbReference type="NCBI Taxonomy" id="435"/>
    <lineage>
        <taxon>Bacteria</taxon>
        <taxon>Pseudomonadati</taxon>
        <taxon>Pseudomonadota</taxon>
        <taxon>Alphaproteobacteria</taxon>
        <taxon>Acetobacterales</taxon>
        <taxon>Acetobacteraceae</taxon>
        <taxon>Acetobacter</taxon>
        <taxon>Acetobacter subgen. Acetobacter</taxon>
    </lineage>
</organism>
<sequence length="92" mass="10244">MEFQDHHPDSDVRQPATEELAELRACISRFASTDPVILAWAGQCASNLAEEDQTTEDMIRLSATVLKFVLDLDLQARAAVRRSLPAEWCASL</sequence>
<protein>
    <submittedName>
        <fullName evidence="1">Uncharacterized protein</fullName>
    </submittedName>
</protein>
<evidence type="ECO:0000313" key="1">
    <source>
        <dbReference type="EMBL" id="AQS83507.1"/>
    </source>
</evidence>
<gene>
    <name evidence="1" type="ORF">A0U92_00620</name>
</gene>
<dbReference type="RefSeq" id="WP_077811542.1">
    <property type="nucleotide sequence ID" value="NZ_CP014692.1"/>
</dbReference>
<proteinExistence type="predicted"/>
<name>A0A1U9KCQ2_ACEAC</name>
<dbReference type="AlphaFoldDB" id="A0A1U9KCQ2"/>
<keyword evidence="2" id="KW-1185">Reference proteome</keyword>
<accession>A0A1U9KCQ2</accession>
<dbReference type="OrthoDB" id="7219957at2"/>
<dbReference type="KEGG" id="aace:A0U92_00620"/>
<dbReference type="Proteomes" id="UP000188937">
    <property type="component" value="Chromosome"/>
</dbReference>